<dbReference type="InterPro" id="IPR041202">
    <property type="entry name" value="BaeRF_family10"/>
</dbReference>
<dbReference type="OrthoDB" id="5241360at2"/>
<dbReference type="Gene3D" id="3.30.420.60">
    <property type="entry name" value="eRF1 domain 2"/>
    <property type="match status" value="1"/>
</dbReference>
<protein>
    <submittedName>
        <fullName evidence="1">Peptide chain release factor subunit 1</fullName>
    </submittedName>
</protein>
<reference evidence="3 4" key="1">
    <citation type="submission" date="2015-11" db="EMBL/GenBank/DDBJ databases">
        <authorList>
            <person name="Varghese N."/>
        </authorList>
    </citation>
    <scope>NUCLEOTIDE SEQUENCE [LARGE SCALE GENOMIC DNA]</scope>
    <source>
        <strain evidence="1 3">JGI-24</strain>
        <strain evidence="2 4">JGI-25</strain>
    </source>
</reference>
<gene>
    <name evidence="1" type="ORF">JGI24_00329</name>
    <name evidence="2" type="ORF">JGI25_00437</name>
</gene>
<accession>A0A656D2N0</accession>
<dbReference type="InterPro" id="IPR042226">
    <property type="entry name" value="eFR1_2_sf"/>
</dbReference>
<dbReference type="RefSeq" id="WP_072149811.1">
    <property type="nucleotide sequence ID" value="NZ_CZVU01000008.1"/>
</dbReference>
<sequence length="379" mass="44060">MIIKSEKQLKELKNYQPKSCLVSSLYLNTDGSKFSKKEIEVIFKDLVKEKRIEATEDVLQDIRKMEQYISQNLDIVRTKGIVIFSCSKENFWQVYELNVSPPNLFVIDKNPYIRPLLIITSKLHKIYTVIFDHRKAKIFEIFGNEIILKEEIYDETPKRVKIAGYHGFDESRVTEYQENKIVEHYKKIANRLLEFYQSEKFDVLFIGAKQQDVNLFVEQLHPYLEKVYSGSFNLPIDAKESDILKKTLELEMKLEVEKEKKIIEQIKTHAHSRTSEMAVIGIKDTIRALNESNVSKLVFNLNFSYSGKYCNSCNYLALKEDKCPNCGTNLIRVPNIIFKVIDVAVEKNSEIYPIFYSDALNQEGIGAVLRHKGITKTTI</sequence>
<name>A0A656D2N0_KRYT1</name>
<evidence type="ECO:0000313" key="3">
    <source>
        <dbReference type="Proteomes" id="UP000243065"/>
    </source>
</evidence>
<dbReference type="EMBL" id="CZVV01000017">
    <property type="protein sequence ID" value="CUS98550.1"/>
    <property type="molecule type" value="Genomic_DNA"/>
</dbReference>
<dbReference type="Proteomes" id="UP000243065">
    <property type="component" value="Unassembled WGS sequence"/>
</dbReference>
<evidence type="ECO:0000313" key="4">
    <source>
        <dbReference type="Proteomes" id="UP000243105"/>
    </source>
</evidence>
<keyword evidence="3" id="KW-1185">Reference proteome</keyword>
<dbReference type="Proteomes" id="UP000243105">
    <property type="component" value="Unassembled WGS sequence"/>
</dbReference>
<dbReference type="AlphaFoldDB" id="A0A656D2N0"/>
<evidence type="ECO:0000313" key="1">
    <source>
        <dbReference type="EMBL" id="CUS97741.1"/>
    </source>
</evidence>
<proteinExistence type="predicted"/>
<evidence type="ECO:0000313" key="2">
    <source>
        <dbReference type="EMBL" id="CUS98550.1"/>
    </source>
</evidence>
<dbReference type="Pfam" id="PF18854">
    <property type="entry name" value="baeRF_family10"/>
    <property type="match status" value="1"/>
</dbReference>
<dbReference type="EMBL" id="CZVU01000008">
    <property type="protein sequence ID" value="CUS97741.1"/>
    <property type="molecule type" value="Genomic_DNA"/>
</dbReference>
<organism evidence="1 3">
    <name type="scientific">Kryptobacter tengchongensis</name>
    <dbReference type="NCBI Taxonomy" id="1643429"/>
    <lineage>
        <taxon>Bacteria</taxon>
        <taxon>Pseudomonadati</taxon>
        <taxon>Candidatus Kryptoniota</taxon>
        <taxon>Candidatus Kryptobacter</taxon>
    </lineage>
</organism>